<dbReference type="RefSeq" id="WP_188176395.1">
    <property type="nucleotide sequence ID" value="NZ_JACVVD010000008.1"/>
</dbReference>
<sequence length="105" mass="11652">MTKPVEQELRPQTGVYHGGGPGPGHGPGYGYGHGPWHGHGWYPKYGYGLDGVFPWVIPPYLWNYPYPPTPPYQYPYPPYPYYPPYGGGVYPTTGTIPGVYSTSTK</sequence>
<accession>A0A926KV83</accession>
<dbReference type="EMBL" id="JACVVD010000008">
    <property type="protein sequence ID" value="MBD0382595.1"/>
    <property type="molecule type" value="Genomic_DNA"/>
</dbReference>
<gene>
    <name evidence="2" type="ORF">ICC18_20975</name>
</gene>
<comment type="caution">
    <text evidence="2">The sequence shown here is derived from an EMBL/GenBank/DDBJ whole genome shotgun (WGS) entry which is preliminary data.</text>
</comment>
<organism evidence="2 3">
    <name type="scientific">Paenibacillus sedimenti</name>
    <dbReference type="NCBI Taxonomy" id="2770274"/>
    <lineage>
        <taxon>Bacteria</taxon>
        <taxon>Bacillati</taxon>
        <taxon>Bacillota</taxon>
        <taxon>Bacilli</taxon>
        <taxon>Bacillales</taxon>
        <taxon>Paenibacillaceae</taxon>
        <taxon>Paenibacillus</taxon>
    </lineage>
</organism>
<dbReference type="AlphaFoldDB" id="A0A926KV83"/>
<keyword evidence="3" id="KW-1185">Reference proteome</keyword>
<reference evidence="2" key="1">
    <citation type="submission" date="2020-09" db="EMBL/GenBank/DDBJ databases">
        <title>Draft Genome Sequence of Paenibacillus sp. WST5.</title>
        <authorList>
            <person name="Bao Z."/>
        </authorList>
    </citation>
    <scope>NUCLEOTIDE SEQUENCE</scope>
    <source>
        <strain evidence="2">WST5</strain>
    </source>
</reference>
<evidence type="ECO:0000313" key="2">
    <source>
        <dbReference type="EMBL" id="MBD0382595.1"/>
    </source>
</evidence>
<evidence type="ECO:0000313" key="3">
    <source>
        <dbReference type="Proteomes" id="UP000650466"/>
    </source>
</evidence>
<evidence type="ECO:0000256" key="1">
    <source>
        <dbReference type="SAM" id="MobiDB-lite"/>
    </source>
</evidence>
<feature type="region of interest" description="Disordered" evidence="1">
    <location>
        <begin position="1"/>
        <end position="22"/>
    </location>
</feature>
<name>A0A926KV83_9BACL</name>
<protein>
    <submittedName>
        <fullName evidence="2">Uncharacterized protein</fullName>
    </submittedName>
</protein>
<proteinExistence type="predicted"/>
<dbReference type="Proteomes" id="UP000650466">
    <property type="component" value="Unassembled WGS sequence"/>
</dbReference>